<protein>
    <submittedName>
        <fullName evidence="1">Uncharacterized protein</fullName>
    </submittedName>
</protein>
<proteinExistence type="predicted"/>
<dbReference type="AlphaFoldDB" id="B0TH15"/>
<evidence type="ECO:0000313" key="2">
    <source>
        <dbReference type="Proteomes" id="UP000008550"/>
    </source>
</evidence>
<dbReference type="STRING" id="498761.HM1_1236"/>
<name>B0TH15_HELMI</name>
<dbReference type="EMBL" id="CP000930">
    <property type="protein sequence ID" value="ABZ83340.1"/>
    <property type="molecule type" value="Genomic_DNA"/>
</dbReference>
<keyword evidence="2" id="KW-1185">Reference proteome</keyword>
<dbReference type="RefSeq" id="WP_012281873.1">
    <property type="nucleotide sequence ID" value="NC_010337.2"/>
</dbReference>
<reference evidence="1 2" key="1">
    <citation type="journal article" date="2008" name="J. Bacteriol.">
        <title>The genome of Heliobacterium modesticaldum, a phototrophic representative of the Firmicutes containing the simplest photosynthetic apparatus.</title>
        <authorList>
            <person name="Sattley W.M."/>
            <person name="Madigan M.T."/>
            <person name="Swingley W.D."/>
            <person name="Cheung P.C."/>
            <person name="Clocksin K.M."/>
            <person name="Conrad A.L."/>
            <person name="Dejesa L.C."/>
            <person name="Honchak B.M."/>
            <person name="Jung D.O."/>
            <person name="Karbach L.E."/>
            <person name="Kurdoglu A."/>
            <person name="Lahiri S."/>
            <person name="Mastrian S.D."/>
            <person name="Page L.E."/>
            <person name="Taylor H.L."/>
            <person name="Wang Z.T."/>
            <person name="Raymond J."/>
            <person name="Chen M."/>
            <person name="Blankenship R.E."/>
            <person name="Touchman J.W."/>
        </authorList>
    </citation>
    <scope>NUCLEOTIDE SEQUENCE [LARGE SCALE GENOMIC DNA]</scope>
    <source>
        <strain evidence="2">ATCC 51547 / Ice1</strain>
    </source>
</reference>
<dbReference type="OrthoDB" id="9815644at2"/>
<dbReference type="Gene3D" id="3.40.50.720">
    <property type="entry name" value="NAD(P)-binding Rossmann-like Domain"/>
    <property type="match status" value="1"/>
</dbReference>
<evidence type="ECO:0000313" key="1">
    <source>
        <dbReference type="EMBL" id="ABZ83340.1"/>
    </source>
</evidence>
<organism evidence="1 2">
    <name type="scientific">Heliobacterium modesticaldum (strain ATCC 51547 / Ice1)</name>
    <dbReference type="NCBI Taxonomy" id="498761"/>
    <lineage>
        <taxon>Bacteria</taxon>
        <taxon>Bacillati</taxon>
        <taxon>Bacillota</taxon>
        <taxon>Clostridia</taxon>
        <taxon>Eubacteriales</taxon>
        <taxon>Heliobacteriaceae</taxon>
        <taxon>Heliomicrobium</taxon>
    </lineage>
</organism>
<dbReference type="HOGENOM" id="CLU_2395677_0_0_9"/>
<dbReference type="KEGG" id="hmo:HM1_1236"/>
<accession>B0TH15</accession>
<gene>
    <name evidence="1" type="ORF">HM1_1236</name>
</gene>
<sequence>MRLLDLLTNKGFAREKIKGIVDSNPHKDGRVLHGLPVYAKERFFAERQEDCSDIIISSAAFEHEIYEELQPVLPERVQLIRLYDGKLGCQVPL</sequence>
<dbReference type="Proteomes" id="UP000008550">
    <property type="component" value="Chromosome"/>
</dbReference>